<evidence type="ECO:0000313" key="2">
    <source>
        <dbReference type="Proteomes" id="UP000492821"/>
    </source>
</evidence>
<protein>
    <recommendedName>
        <fullName evidence="4">Domain of unknown function DB domain-containing protein</fullName>
    </recommendedName>
</protein>
<dbReference type="Proteomes" id="UP000492821">
    <property type="component" value="Unassembled WGS sequence"/>
</dbReference>
<dbReference type="SUPFAM" id="SSF110014">
    <property type="entry name" value="Her-1"/>
    <property type="match status" value="1"/>
</dbReference>
<evidence type="ECO:0008006" key="4">
    <source>
        <dbReference type="Google" id="ProtNLM"/>
    </source>
</evidence>
<dbReference type="WBParaSite" id="Pan_g11883.t1">
    <property type="protein sequence ID" value="Pan_g11883.t1"/>
    <property type="gene ID" value="Pan_g11883"/>
</dbReference>
<dbReference type="Gene3D" id="1.10.150.360">
    <property type="match status" value="1"/>
</dbReference>
<accession>A0A7E4URD4</accession>
<proteinExistence type="predicted"/>
<reference evidence="2" key="1">
    <citation type="journal article" date="2013" name="Genetics">
        <title>The draft genome and transcriptome of Panagrellus redivivus are shaped by the harsh demands of a free-living lifestyle.</title>
        <authorList>
            <person name="Srinivasan J."/>
            <person name="Dillman A.R."/>
            <person name="Macchietto M.G."/>
            <person name="Heikkinen L."/>
            <person name="Lakso M."/>
            <person name="Fracchia K.M."/>
            <person name="Antoshechkin I."/>
            <person name="Mortazavi A."/>
            <person name="Wong G."/>
            <person name="Sternberg P.W."/>
        </authorList>
    </citation>
    <scope>NUCLEOTIDE SEQUENCE [LARGE SCALE GENOMIC DNA]</scope>
    <source>
        <strain evidence="2">MT8872</strain>
    </source>
</reference>
<dbReference type="AlphaFoldDB" id="A0A7E4URD4"/>
<evidence type="ECO:0000256" key="1">
    <source>
        <dbReference type="SAM" id="SignalP"/>
    </source>
</evidence>
<keyword evidence="1" id="KW-0732">Signal</keyword>
<reference evidence="3" key="2">
    <citation type="submission" date="2020-10" db="UniProtKB">
        <authorList>
            <consortium name="WormBaseParasite"/>
        </authorList>
    </citation>
    <scope>IDENTIFICATION</scope>
</reference>
<keyword evidence="2" id="KW-1185">Reference proteome</keyword>
<sequence length="154" mass="18082">MWLRLVVFLAILFYCEGHDAITSKAVTKCCPADRQACCFEKLAKPHKPLFCTNDTETWDPILLCLEKELYKFSMAPAETCCDLLYRDHCKEACHDRFQNPILSVEEKLAFPSFCMRDYDFNNIDCFTDSYRRLHFCYPQCVLLTMLKLHHDKSS</sequence>
<feature type="signal peptide" evidence="1">
    <location>
        <begin position="1"/>
        <end position="17"/>
    </location>
</feature>
<evidence type="ECO:0000313" key="3">
    <source>
        <dbReference type="WBParaSite" id="Pan_g11883.t1"/>
    </source>
</evidence>
<feature type="chain" id="PRO_5028884324" description="Domain of unknown function DB domain-containing protein" evidence="1">
    <location>
        <begin position="18"/>
        <end position="154"/>
    </location>
</feature>
<name>A0A7E4URD4_PANRE</name>
<organism evidence="2 3">
    <name type="scientific">Panagrellus redivivus</name>
    <name type="common">Microworm</name>
    <dbReference type="NCBI Taxonomy" id="6233"/>
    <lineage>
        <taxon>Eukaryota</taxon>
        <taxon>Metazoa</taxon>
        <taxon>Ecdysozoa</taxon>
        <taxon>Nematoda</taxon>
        <taxon>Chromadorea</taxon>
        <taxon>Rhabditida</taxon>
        <taxon>Tylenchina</taxon>
        <taxon>Panagrolaimomorpha</taxon>
        <taxon>Panagrolaimoidea</taxon>
        <taxon>Panagrolaimidae</taxon>
        <taxon>Panagrellus</taxon>
    </lineage>
</organism>
<dbReference type="InterPro" id="IPR036341">
    <property type="entry name" value="Her-1_sf"/>
</dbReference>